<comment type="caution">
    <text evidence="6">The sequence shown here is derived from an EMBL/GenBank/DDBJ whole genome shotgun (WGS) entry which is preliminary data.</text>
</comment>
<gene>
    <name evidence="6" type="ORF">ATE80_05260</name>
</gene>
<dbReference type="EC" id="6.3.2.2" evidence="5"/>
<keyword evidence="2 5" id="KW-0547">Nucleotide-binding</keyword>
<dbReference type="STRING" id="936756.ATE80_05260"/>
<dbReference type="SUPFAM" id="SSF55931">
    <property type="entry name" value="Glutamine synthetase/guanido kinase"/>
    <property type="match status" value="1"/>
</dbReference>
<reference evidence="6 7" key="1">
    <citation type="submission" date="2015-11" db="EMBL/GenBank/DDBJ databases">
        <title>Genome-wide analysis reveals the secondary metabolome in Streptomyces kanasensis ZX01.</title>
        <authorList>
            <person name="Zhang G."/>
            <person name="Han L."/>
            <person name="Feng J."/>
            <person name="Zhang X."/>
        </authorList>
    </citation>
    <scope>NUCLEOTIDE SEQUENCE [LARGE SCALE GENOMIC DNA]</scope>
    <source>
        <strain evidence="6 7">ZX01</strain>
    </source>
</reference>
<dbReference type="AlphaFoldDB" id="A0A100Y8U5"/>
<comment type="catalytic activity">
    <reaction evidence="4 5">
        <text>L-cysteine + L-glutamate + ATP = gamma-L-glutamyl-L-cysteine + ADP + phosphate + H(+)</text>
        <dbReference type="Rhea" id="RHEA:13285"/>
        <dbReference type="ChEBI" id="CHEBI:15378"/>
        <dbReference type="ChEBI" id="CHEBI:29985"/>
        <dbReference type="ChEBI" id="CHEBI:30616"/>
        <dbReference type="ChEBI" id="CHEBI:35235"/>
        <dbReference type="ChEBI" id="CHEBI:43474"/>
        <dbReference type="ChEBI" id="CHEBI:58173"/>
        <dbReference type="ChEBI" id="CHEBI:456216"/>
        <dbReference type="EC" id="6.3.2.2"/>
    </reaction>
</comment>
<dbReference type="InterPro" id="IPR014746">
    <property type="entry name" value="Gln_synth/guanido_kin_cat_dom"/>
</dbReference>
<protein>
    <recommendedName>
        <fullName evidence="5">Putative glutamate--cysteine ligase 2</fullName>
        <ecNumber evidence="5">6.3.2.2</ecNumber>
    </recommendedName>
    <alternativeName>
        <fullName evidence="5">Gamma-glutamylcysteine synthetase 2</fullName>
        <shortName evidence="5">GCS 2</shortName>
        <shortName evidence="5">Gamma-GCS 2</shortName>
    </alternativeName>
</protein>
<evidence type="ECO:0000256" key="2">
    <source>
        <dbReference type="ARBA" id="ARBA00022741"/>
    </source>
</evidence>
<dbReference type="GO" id="GO:0005524">
    <property type="term" value="F:ATP binding"/>
    <property type="evidence" value="ECO:0007669"/>
    <property type="project" value="UniProtKB-KW"/>
</dbReference>
<dbReference type="RefSeq" id="WP_058941014.1">
    <property type="nucleotide sequence ID" value="NZ_LNSV01000008.1"/>
</dbReference>
<proteinExistence type="inferred from homology"/>
<keyword evidence="7" id="KW-1185">Reference proteome</keyword>
<evidence type="ECO:0000256" key="4">
    <source>
        <dbReference type="ARBA" id="ARBA00048819"/>
    </source>
</evidence>
<evidence type="ECO:0000313" key="7">
    <source>
        <dbReference type="Proteomes" id="UP000054011"/>
    </source>
</evidence>
<dbReference type="PANTHER" id="PTHR36510">
    <property type="entry name" value="GLUTAMATE--CYSTEINE LIGASE 2-RELATED"/>
    <property type="match status" value="1"/>
</dbReference>
<dbReference type="GO" id="GO:0042398">
    <property type="term" value="P:modified amino acid biosynthetic process"/>
    <property type="evidence" value="ECO:0007669"/>
    <property type="project" value="InterPro"/>
</dbReference>
<comment type="function">
    <text evidence="5">ATP-dependent carboxylate-amine ligase which exhibits weak glutamate--cysteine ligase activity.</text>
</comment>
<organism evidence="6 7">
    <name type="scientific">Streptomyces kanasensis</name>
    <dbReference type="NCBI Taxonomy" id="936756"/>
    <lineage>
        <taxon>Bacteria</taxon>
        <taxon>Bacillati</taxon>
        <taxon>Actinomycetota</taxon>
        <taxon>Actinomycetes</taxon>
        <taxon>Kitasatosporales</taxon>
        <taxon>Streptomycetaceae</taxon>
        <taxon>Streptomyces</taxon>
    </lineage>
</organism>
<dbReference type="Pfam" id="PF04107">
    <property type="entry name" value="GCS2"/>
    <property type="match status" value="1"/>
</dbReference>
<dbReference type="InterPro" id="IPR050141">
    <property type="entry name" value="GCL_type2/YbdK_subfam"/>
</dbReference>
<accession>A0A100Y8U5</accession>
<comment type="similarity">
    <text evidence="5">Belongs to the glutamate--cysteine ligase type 2 family. YbdK subfamily.</text>
</comment>
<dbReference type="NCBIfam" id="NF010041">
    <property type="entry name" value="PRK13517.1-1"/>
    <property type="match status" value="1"/>
</dbReference>
<keyword evidence="1 5" id="KW-0436">Ligase</keyword>
<dbReference type="InterPro" id="IPR011793">
    <property type="entry name" value="YbdK"/>
</dbReference>
<evidence type="ECO:0000256" key="3">
    <source>
        <dbReference type="ARBA" id="ARBA00022840"/>
    </source>
</evidence>
<dbReference type="Proteomes" id="UP000054011">
    <property type="component" value="Unassembled WGS sequence"/>
</dbReference>
<dbReference type="HAMAP" id="MF_01609">
    <property type="entry name" value="Glu_cys_ligase_2"/>
    <property type="match status" value="1"/>
</dbReference>
<evidence type="ECO:0000256" key="5">
    <source>
        <dbReference type="HAMAP-Rule" id="MF_01609"/>
    </source>
</evidence>
<dbReference type="OrthoDB" id="9803842at2"/>
<keyword evidence="3 5" id="KW-0067">ATP-binding</keyword>
<evidence type="ECO:0000256" key="1">
    <source>
        <dbReference type="ARBA" id="ARBA00022598"/>
    </source>
</evidence>
<dbReference type="PANTHER" id="PTHR36510:SF1">
    <property type="entry name" value="GLUTAMATE--CYSTEINE LIGASE 2-RELATED"/>
    <property type="match status" value="1"/>
</dbReference>
<name>A0A100Y8U5_9ACTN</name>
<dbReference type="NCBIfam" id="TIGR02050">
    <property type="entry name" value="gshA_cyan_rel"/>
    <property type="match status" value="1"/>
</dbReference>
<dbReference type="Gene3D" id="3.30.590.20">
    <property type="match status" value="1"/>
</dbReference>
<dbReference type="InterPro" id="IPR006336">
    <property type="entry name" value="GCS2"/>
</dbReference>
<evidence type="ECO:0000313" key="6">
    <source>
        <dbReference type="EMBL" id="KUH39821.1"/>
    </source>
</evidence>
<dbReference type="GO" id="GO:0004357">
    <property type="term" value="F:glutamate-cysteine ligase activity"/>
    <property type="evidence" value="ECO:0007669"/>
    <property type="project" value="UniProtKB-EC"/>
</dbReference>
<dbReference type="EMBL" id="LNSV01000008">
    <property type="protein sequence ID" value="KUH39821.1"/>
    <property type="molecule type" value="Genomic_DNA"/>
</dbReference>
<sequence length="364" mass="38757">MTTFGVEEEYLLVEADSLSPAPRNSRVLSGARTLLGSGPGDLSPELLRTQIEIGTPVCRELDEVAEHLGRMRRLVGEAAAAAGCRVAATGAGPCRGPDPVLVTEGPPYEELAGDTPPLIHEHMINGMHVHVGVEDRELGVGVLNRLRPWLPALTAMAANSPLWDGRDTGFASWRTIAYGRWPVSGPPPLFSDARDYRARTAGLIEAGMIRGRGQLYWQARLSDRYPTVEIRAMDTQVGAEEAVMFAGLVRALTTTLVGQVRQGSALVPVPQELLSAAVWHGARDGMAGTLFDPVRLRPAPAADVVTTLLEYVAPALKDAGDLDRVAGAVTRLLSEGTGAARQRAAWERGGPLALGSLLTAGTRF</sequence>